<reference evidence="3 4" key="1">
    <citation type="journal article" date="2014" name="Science">
        <title>Plant genetics. Early allopolyploid evolution in the post-Neolithic Brassica napus oilseed genome.</title>
        <authorList>
            <person name="Chalhoub B."/>
            <person name="Denoeud F."/>
            <person name="Liu S."/>
            <person name="Parkin I.A."/>
            <person name="Tang H."/>
            <person name="Wang X."/>
            <person name="Chiquet J."/>
            <person name="Belcram H."/>
            <person name="Tong C."/>
            <person name="Samans B."/>
            <person name="Correa M."/>
            <person name="Da Silva C."/>
            <person name="Just J."/>
            <person name="Falentin C."/>
            <person name="Koh C.S."/>
            <person name="Le Clainche I."/>
            <person name="Bernard M."/>
            <person name="Bento P."/>
            <person name="Noel B."/>
            <person name="Labadie K."/>
            <person name="Alberti A."/>
            <person name="Charles M."/>
            <person name="Arnaud D."/>
            <person name="Guo H."/>
            <person name="Daviaud C."/>
            <person name="Alamery S."/>
            <person name="Jabbari K."/>
            <person name="Zhao M."/>
            <person name="Edger P.P."/>
            <person name="Chelaifa H."/>
            <person name="Tack D."/>
            <person name="Lassalle G."/>
            <person name="Mestiri I."/>
            <person name="Schnel N."/>
            <person name="Le Paslier M.C."/>
            <person name="Fan G."/>
            <person name="Renault V."/>
            <person name="Bayer P.E."/>
            <person name="Golicz A.A."/>
            <person name="Manoli S."/>
            <person name="Lee T.H."/>
            <person name="Thi V.H."/>
            <person name="Chalabi S."/>
            <person name="Hu Q."/>
            <person name="Fan C."/>
            <person name="Tollenaere R."/>
            <person name="Lu Y."/>
            <person name="Battail C."/>
            <person name="Shen J."/>
            <person name="Sidebottom C.H."/>
            <person name="Wang X."/>
            <person name="Canaguier A."/>
            <person name="Chauveau A."/>
            <person name="Berard A."/>
            <person name="Deniot G."/>
            <person name="Guan M."/>
            <person name="Liu Z."/>
            <person name="Sun F."/>
            <person name="Lim Y.P."/>
            <person name="Lyons E."/>
            <person name="Town C.D."/>
            <person name="Bancroft I."/>
            <person name="Wang X."/>
            <person name="Meng J."/>
            <person name="Ma J."/>
            <person name="Pires J.C."/>
            <person name="King G.J."/>
            <person name="Brunel D."/>
            <person name="Delourme R."/>
            <person name="Renard M."/>
            <person name="Aury J.M."/>
            <person name="Adams K.L."/>
            <person name="Batley J."/>
            <person name="Snowdon R.J."/>
            <person name="Tost J."/>
            <person name="Edwards D."/>
            <person name="Zhou Y."/>
            <person name="Hua W."/>
            <person name="Sharpe A.G."/>
            <person name="Paterson A.H."/>
            <person name="Guan C."/>
            <person name="Wincker P."/>
        </authorList>
    </citation>
    <scope>NUCLEOTIDE SEQUENCE [LARGE SCALE GENOMIC DNA]</scope>
    <source>
        <strain evidence="4">cv. Darmor-bzh</strain>
    </source>
</reference>
<dbReference type="InterPro" id="IPR015410">
    <property type="entry name" value="DUF1985"/>
</dbReference>
<name>A0A078I6H4_BRANA</name>
<feature type="region of interest" description="Disordered" evidence="1">
    <location>
        <begin position="211"/>
        <end position="244"/>
    </location>
</feature>
<feature type="region of interest" description="Disordered" evidence="1">
    <location>
        <begin position="579"/>
        <end position="604"/>
    </location>
</feature>
<dbReference type="PANTHER" id="PTHR48449:SF2">
    <property type="entry name" value="UBIQUITIN-LIKE PROTEASE FAMILY PROFILE DOMAIN-CONTAINING PROTEIN"/>
    <property type="match status" value="1"/>
</dbReference>
<dbReference type="EMBL" id="LK032608">
    <property type="protein sequence ID" value="CDY45009.1"/>
    <property type="molecule type" value="Genomic_DNA"/>
</dbReference>
<feature type="domain" description="DUF1985" evidence="2">
    <location>
        <begin position="95"/>
        <end position="173"/>
    </location>
</feature>
<evidence type="ECO:0000313" key="3">
    <source>
        <dbReference type="EMBL" id="CDY45009.1"/>
    </source>
</evidence>
<protein>
    <submittedName>
        <fullName evidence="3">BnaCnng12390D protein</fullName>
    </submittedName>
</protein>
<gene>
    <name evidence="3" type="primary">BnaCnng12390D</name>
    <name evidence="3" type="ORF">GSBRNA2T00081210001</name>
</gene>
<proteinExistence type="predicted"/>
<organism evidence="3 4">
    <name type="scientific">Brassica napus</name>
    <name type="common">Rape</name>
    <dbReference type="NCBI Taxonomy" id="3708"/>
    <lineage>
        <taxon>Eukaryota</taxon>
        <taxon>Viridiplantae</taxon>
        <taxon>Streptophyta</taxon>
        <taxon>Embryophyta</taxon>
        <taxon>Tracheophyta</taxon>
        <taxon>Spermatophyta</taxon>
        <taxon>Magnoliopsida</taxon>
        <taxon>eudicotyledons</taxon>
        <taxon>Gunneridae</taxon>
        <taxon>Pentapetalae</taxon>
        <taxon>rosids</taxon>
        <taxon>malvids</taxon>
        <taxon>Brassicales</taxon>
        <taxon>Brassicaceae</taxon>
        <taxon>Brassiceae</taxon>
        <taxon>Brassica</taxon>
    </lineage>
</organism>
<keyword evidence="4" id="KW-1185">Reference proteome</keyword>
<dbReference type="PANTHER" id="PTHR48449">
    <property type="entry name" value="DUF1985 DOMAIN-CONTAINING PROTEIN"/>
    <property type="match status" value="1"/>
</dbReference>
<dbReference type="OMA" id="SSKHEAW"/>
<dbReference type="Pfam" id="PF09331">
    <property type="entry name" value="DUF1985"/>
    <property type="match status" value="1"/>
</dbReference>
<dbReference type="PaxDb" id="3708-A0A078I6H4"/>
<accession>A0A078I6H4</accession>
<evidence type="ECO:0000256" key="1">
    <source>
        <dbReference type="SAM" id="MobiDB-lite"/>
    </source>
</evidence>
<dbReference type="AlphaFoldDB" id="A0A078I6H4"/>
<evidence type="ECO:0000259" key="2">
    <source>
        <dbReference type="Pfam" id="PF09331"/>
    </source>
</evidence>
<dbReference type="Gramene" id="CDY45009">
    <property type="protein sequence ID" value="CDY45009"/>
    <property type="gene ID" value="GSBRNA2T00081210001"/>
</dbReference>
<feature type="compositionally biased region" description="Acidic residues" evidence="1">
    <location>
        <begin position="222"/>
        <end position="231"/>
    </location>
</feature>
<evidence type="ECO:0000313" key="4">
    <source>
        <dbReference type="Proteomes" id="UP000028999"/>
    </source>
</evidence>
<dbReference type="Proteomes" id="UP000028999">
    <property type="component" value="Unassembled WGS sequence"/>
</dbReference>
<feature type="region of interest" description="Disordered" evidence="1">
    <location>
        <begin position="394"/>
        <end position="422"/>
    </location>
</feature>
<feature type="compositionally biased region" description="Polar residues" evidence="1">
    <location>
        <begin position="394"/>
        <end position="411"/>
    </location>
</feature>
<sequence length="892" mass="99113">MEEEDRSSPPLRIPDRIFAVDHEPVGVRVTPYHKPYAIRQILNTLDPEEVDTIRGSSFGKLIVIGEKPSFSGRFGRFIISKQLLVSSKHEAWFIFAGKPEVPVTSVVRMLKKRTVKDSCIRVKYALLALLAAVILPTTHTPRISHDHAELIKDIDDFFAYPWGRVSFDMLMSSIKERKEVSLSQNTIALKGFVLSLQLVMVEAIPALTEVVNDGSSSGSESDGCEEDDLVDEDKNGKRSLSPGHARVIDAAGEVAVHSIIVEDKEHFKASPDLGWSDDEEDPIVDNLMSLLEQQFPFNKSSFTGGVTKLEVNRMREDAKTEAINQKTVKPKQTKQTTTSEVIDVESVASMVRDKVREDLSRIERQLSTLSESFITFQTNVLERIQQLVRKSEVSSGQIPVSSSAQTENVSNVPRDGQHRDIRRTSPHCVGIHTESAQNDIINDAIRFANQTTSLPVDGLNGGQGIQPVIHTGNQTQRDSHEEMITDHPPGAILFSNQANTFYVDVASNTSASLVVDNPPPTYSLGREGKVADHRQCSADMNLDPELLFTKPTFSLGLTQEERPHLKETVTEGVSMCENDVDHSQSSPDTNLDHELPFPKPTFSLGLTQEERPHQKEAATEGDTTCANAAGKEICEQDDQLGACRKSKRLKALPKSLVGQYECDMRLLNRARVAFVDPDNIGGNIDYAAKFSSLLDKLKTPFTIHIGQSTLESNDLKELVQRSSPLPPKVVDVLIGHISSQFTLNSPPNQSNHPVFMDTQFVSQLSKLFTKFSKMSKKESFRFPSHILERVRKLRTDSMMVKEVTPIAQMFPYLLKQWGKQLLHKDARAFPIERPRSIPQNTSHADSAVSALLLVQAHAVAGVNLCKCITPDKIGSEVERLAVMFYEATVGML</sequence>